<evidence type="ECO:0000313" key="1">
    <source>
        <dbReference type="EMBL" id="ABC30494.1"/>
    </source>
</evidence>
<dbReference type="Proteomes" id="UP000000238">
    <property type="component" value="Chromosome"/>
</dbReference>
<accession>Q2SFT0</accession>
<proteinExistence type="predicted"/>
<reference evidence="1 2" key="1">
    <citation type="journal article" date="2005" name="Nucleic Acids Res.">
        <title>Genomic blueprint of Hahella chejuensis, a marine microbe producing an algicidal agent.</title>
        <authorList>
            <person name="Jeong H."/>
            <person name="Yim J.H."/>
            <person name="Lee C."/>
            <person name="Choi S.-H."/>
            <person name="Park Y.K."/>
            <person name="Yoon S.H."/>
            <person name="Hur C.-G."/>
            <person name="Kang H.-Y."/>
            <person name="Kim D."/>
            <person name="Lee H.H."/>
            <person name="Park K.H."/>
            <person name="Park S.-H."/>
            <person name="Park H.-S."/>
            <person name="Lee H.K."/>
            <person name="Oh T.K."/>
            <person name="Kim J.F."/>
        </authorList>
    </citation>
    <scope>NUCLEOTIDE SEQUENCE [LARGE SCALE GENOMIC DNA]</scope>
    <source>
        <strain evidence="1 2">KCTC 2396</strain>
    </source>
</reference>
<dbReference type="AlphaFoldDB" id="Q2SFT0"/>
<name>Q2SFT0_HAHCH</name>
<organism evidence="1 2">
    <name type="scientific">Hahella chejuensis (strain KCTC 2396)</name>
    <dbReference type="NCBI Taxonomy" id="349521"/>
    <lineage>
        <taxon>Bacteria</taxon>
        <taxon>Pseudomonadati</taxon>
        <taxon>Pseudomonadota</taxon>
        <taxon>Gammaproteobacteria</taxon>
        <taxon>Oceanospirillales</taxon>
        <taxon>Hahellaceae</taxon>
        <taxon>Hahella</taxon>
    </lineage>
</organism>
<evidence type="ECO:0000313" key="2">
    <source>
        <dbReference type="Proteomes" id="UP000000238"/>
    </source>
</evidence>
<keyword evidence="2" id="KW-1185">Reference proteome</keyword>
<gene>
    <name evidence="1" type="ordered locus">HCH_03762</name>
</gene>
<dbReference type="EMBL" id="CP000155">
    <property type="protein sequence ID" value="ABC30494.1"/>
    <property type="molecule type" value="Genomic_DNA"/>
</dbReference>
<dbReference type="HOGENOM" id="CLU_3136288_0_0_6"/>
<protein>
    <submittedName>
        <fullName evidence="1">Uncharacterized protein</fullName>
    </submittedName>
</protein>
<dbReference type="KEGG" id="hch:HCH_03762"/>
<sequence>MIIIVIINNLSITIFVIILRKLPADDTHPVFNIYLIIGFNRKKLSKHLS</sequence>